<feature type="non-terminal residue" evidence="3">
    <location>
        <position position="110"/>
    </location>
</feature>
<evidence type="ECO:0000256" key="2">
    <source>
        <dbReference type="SAM" id="SignalP"/>
    </source>
</evidence>
<gene>
    <name evidence="3" type="ORF">AgaP_AGAP010849</name>
</gene>
<dbReference type="VEuPathDB" id="VectorBase:AGAMI1_000992"/>
<sequence length="110" mass="11824">MLAATTLFKMLLVTSILSQAVHCQRLLGRSRREATNTPLSSTDAPVEVSEAVDKQSATGEVLSTAASTRTQRSYYGGGSSERLFDLGGLLGSRTYYSGNRGYYPSGGYYP</sequence>
<dbReference type="HOGENOM" id="CLU_2177237_0_0_1"/>
<proteinExistence type="predicted"/>
<evidence type="ECO:0000256" key="1">
    <source>
        <dbReference type="SAM" id="MobiDB-lite"/>
    </source>
</evidence>
<reference evidence="3" key="2">
    <citation type="submission" date="2002-03" db="EMBL/GenBank/DDBJ databases">
        <authorList>
            <consortium name="The Anopheles Genome Sequencing Consortium"/>
        </authorList>
    </citation>
    <scope>NUCLEOTIDE SEQUENCE</scope>
    <source>
        <strain evidence="3">PEST</strain>
    </source>
</reference>
<dbReference type="KEGG" id="aga:1271109"/>
<protein>
    <submittedName>
        <fullName evidence="3">AGAP010849-PA</fullName>
    </submittedName>
</protein>
<reference evidence="3" key="4">
    <citation type="journal article" date="2007" name="Genome Biol.">
        <title>Update of the Anopheles gambiae PEST genome assembly.</title>
        <authorList>
            <person name="Sharakhova M.V."/>
            <person name="Hammond M.P."/>
            <person name="Lobo N.F."/>
            <person name="Krzywinski J."/>
            <person name="Unger M.F."/>
            <person name="Hillenmeyer M.E."/>
            <person name="Bruggner R.V."/>
            <person name="Birney E."/>
            <person name="Collins F.H."/>
        </authorList>
    </citation>
    <scope>NUCLEOTIDE SEQUENCE</scope>
    <source>
        <strain evidence="3">PEST</strain>
    </source>
</reference>
<keyword evidence="2" id="KW-0732">Signal</keyword>
<dbReference type="AlphaFoldDB" id="Q7QGQ0"/>
<name>Q7QGQ0_ANOGA</name>
<feature type="chain" id="PRO_5030176062" evidence="2">
    <location>
        <begin position="24"/>
        <end position="110"/>
    </location>
</feature>
<reference evidence="3" key="3">
    <citation type="journal article" date="2004" name="Trends Parasitol.">
        <title>The Anopheles gambiae genome: an update.</title>
        <authorList>
            <person name="Mongin E."/>
            <person name="Louis C."/>
            <person name="Holt R.A."/>
            <person name="Birney E."/>
            <person name="Collins F.H."/>
        </authorList>
    </citation>
    <scope>NUCLEOTIDE SEQUENCE</scope>
    <source>
        <strain evidence="3">PEST</strain>
    </source>
</reference>
<dbReference type="InParanoid" id="Q7QGQ0"/>
<dbReference type="eggNOG" id="ENOG502TB4Y">
    <property type="taxonomic scope" value="Eukaryota"/>
</dbReference>
<accession>Q7QGQ0</accession>
<feature type="region of interest" description="Disordered" evidence="1">
    <location>
        <begin position="31"/>
        <end position="52"/>
    </location>
</feature>
<reference evidence="3" key="5">
    <citation type="submission" date="2011-05" db="EMBL/GenBank/DDBJ databases">
        <authorList>
            <consortium name="VectorBase"/>
        </authorList>
    </citation>
    <scope>NUCLEOTIDE SEQUENCE</scope>
    <source>
        <strain evidence="3">PEST</strain>
    </source>
</reference>
<dbReference type="PaxDb" id="7165-AGAP010849-PA"/>
<comment type="caution">
    <text evidence="3">The sequence shown here is derived from an EMBL/GenBank/DDBJ whole genome shotgun (WGS) entry which is preliminary data.</text>
</comment>
<evidence type="ECO:0000313" key="3">
    <source>
        <dbReference type="EMBL" id="EAA05602.4"/>
    </source>
</evidence>
<dbReference type="VEuPathDB" id="VectorBase:AGAP010849"/>
<organism evidence="3">
    <name type="scientific">Anopheles gambiae</name>
    <name type="common">African malaria mosquito</name>
    <dbReference type="NCBI Taxonomy" id="7165"/>
    <lineage>
        <taxon>Eukaryota</taxon>
        <taxon>Metazoa</taxon>
        <taxon>Ecdysozoa</taxon>
        <taxon>Arthropoda</taxon>
        <taxon>Hexapoda</taxon>
        <taxon>Insecta</taxon>
        <taxon>Pterygota</taxon>
        <taxon>Neoptera</taxon>
        <taxon>Endopterygota</taxon>
        <taxon>Diptera</taxon>
        <taxon>Nematocera</taxon>
        <taxon>Culicoidea</taxon>
        <taxon>Culicidae</taxon>
        <taxon>Anophelinae</taxon>
        <taxon>Anopheles</taxon>
    </lineage>
</organism>
<reference evidence="3" key="1">
    <citation type="journal article" date="2002" name="Science">
        <title>The genome sequence of the malaria mosquito Anopheles gambiae.</title>
        <authorList>
            <person name="Holt R.A."/>
            <person name="Subramanian G.M."/>
            <person name="Halpern A."/>
            <person name="Sutton G.G."/>
            <person name="Charlab R."/>
            <person name="Nusskern D.R."/>
            <person name="Wincker P."/>
            <person name="Clark A.G."/>
            <person name="Ribeiro J.M."/>
            <person name="Wides R."/>
            <person name="Salzberg S.L."/>
            <person name="Loftus B."/>
            <person name="Yandell M."/>
            <person name="Majoros W.H."/>
            <person name="Rusch D.B."/>
            <person name="Lai Z."/>
            <person name="Kraft C.L."/>
            <person name="Abril J.F."/>
            <person name="Anthouard V."/>
            <person name="Arensburger P."/>
            <person name="Atkinson P.W."/>
            <person name="Baden H."/>
            <person name="de Berardinis V."/>
            <person name="Baldwin D."/>
            <person name="Benes V."/>
            <person name="Biedler J."/>
            <person name="Blass C."/>
            <person name="Bolanos R."/>
            <person name="Boscus D."/>
            <person name="Barnstead M."/>
            <person name="Cai S."/>
            <person name="Center A."/>
            <person name="Chaturverdi K."/>
            <person name="Christophides G.K."/>
            <person name="Chrystal M.A."/>
            <person name="Clamp M."/>
            <person name="Cravchik A."/>
            <person name="Curwen V."/>
            <person name="Dana A."/>
            <person name="Delcher A."/>
            <person name="Dew I."/>
            <person name="Evans C.A."/>
            <person name="Flanigan M."/>
            <person name="Grundschober-Freimoser A."/>
            <person name="Friedli L."/>
            <person name="Gu Z."/>
            <person name="Guan P."/>
            <person name="Guigo R."/>
            <person name="Hillenmeyer M.E."/>
            <person name="Hladun S.L."/>
            <person name="Hogan J.R."/>
            <person name="Hong Y.S."/>
            <person name="Hoover J."/>
            <person name="Jaillon O."/>
            <person name="Ke Z."/>
            <person name="Kodira C."/>
            <person name="Kokoza E."/>
            <person name="Koutsos A."/>
            <person name="Letunic I."/>
            <person name="Levitsky A."/>
            <person name="Liang Y."/>
            <person name="Lin J.J."/>
            <person name="Lobo N.F."/>
            <person name="Lopez J.R."/>
            <person name="Malek J.A."/>
            <person name="McIntosh T.C."/>
            <person name="Meister S."/>
            <person name="Miller J."/>
            <person name="Mobarry C."/>
            <person name="Mongin E."/>
            <person name="Murphy S.D."/>
            <person name="O'Brochta D.A."/>
            <person name="Pfannkoch C."/>
            <person name="Qi R."/>
            <person name="Regier M.A."/>
            <person name="Remington K."/>
            <person name="Shao H."/>
            <person name="Sharakhova M.V."/>
            <person name="Sitter C.D."/>
            <person name="Shetty J."/>
            <person name="Smith T.J."/>
            <person name="Strong R."/>
            <person name="Sun J."/>
            <person name="Thomasova D."/>
            <person name="Ton L.Q."/>
            <person name="Topalis P."/>
            <person name="Tu Z."/>
            <person name="Unger M.F."/>
            <person name="Walenz B."/>
            <person name="Wang A."/>
            <person name="Wang J."/>
            <person name="Wang M."/>
            <person name="Wang X."/>
            <person name="Woodford K.J."/>
            <person name="Wortman J.R."/>
            <person name="Wu M."/>
            <person name="Yao A."/>
            <person name="Zdobnov E.M."/>
            <person name="Zhang H."/>
            <person name="Zhao Q."/>
            <person name="Zhao S."/>
            <person name="Zhu S.C."/>
            <person name="Zhimulev I."/>
            <person name="Coluzzi M."/>
            <person name="della Torre A."/>
            <person name="Roth C.W."/>
            <person name="Louis C."/>
            <person name="Kalush F."/>
            <person name="Mural R.J."/>
            <person name="Myers E.W."/>
            <person name="Adams M.D."/>
            <person name="Smith H.O."/>
            <person name="Broder S."/>
            <person name="Gardner M.J."/>
            <person name="Fraser C.M."/>
            <person name="Birney E."/>
            <person name="Bork P."/>
            <person name="Brey P.T."/>
            <person name="Venter J.C."/>
            <person name="Weissenbach J."/>
            <person name="Kafatos F.C."/>
            <person name="Collins F.H."/>
            <person name="Hoffman S.L."/>
        </authorList>
    </citation>
    <scope>NUCLEOTIDE SEQUENCE [LARGE SCALE GENOMIC DNA]</scope>
    <source>
        <strain evidence="3">PEST</strain>
    </source>
</reference>
<feature type="signal peptide" evidence="2">
    <location>
        <begin position="1"/>
        <end position="23"/>
    </location>
</feature>
<dbReference type="EMBL" id="AAAB01008823">
    <property type="protein sequence ID" value="EAA05602.4"/>
    <property type="molecule type" value="Genomic_DNA"/>
</dbReference>